<evidence type="ECO:0000256" key="5">
    <source>
        <dbReference type="SAM" id="MobiDB-lite"/>
    </source>
</evidence>
<organism evidence="6 7">
    <name type="scientific">Tegillarca granosa</name>
    <name type="common">Malaysian cockle</name>
    <name type="synonym">Anadara granosa</name>
    <dbReference type="NCBI Taxonomy" id="220873"/>
    <lineage>
        <taxon>Eukaryota</taxon>
        <taxon>Metazoa</taxon>
        <taxon>Spiralia</taxon>
        <taxon>Lophotrochozoa</taxon>
        <taxon>Mollusca</taxon>
        <taxon>Bivalvia</taxon>
        <taxon>Autobranchia</taxon>
        <taxon>Pteriomorphia</taxon>
        <taxon>Arcoida</taxon>
        <taxon>Arcoidea</taxon>
        <taxon>Arcidae</taxon>
        <taxon>Tegillarca</taxon>
    </lineage>
</organism>
<evidence type="ECO:0000256" key="2">
    <source>
        <dbReference type="ARBA" id="ARBA00022574"/>
    </source>
</evidence>
<evidence type="ECO:0000256" key="4">
    <source>
        <dbReference type="PROSITE-ProRule" id="PRU00221"/>
    </source>
</evidence>
<dbReference type="SMART" id="SM00320">
    <property type="entry name" value="WD40"/>
    <property type="match status" value="5"/>
</dbReference>
<feature type="compositionally biased region" description="Low complexity" evidence="5">
    <location>
        <begin position="418"/>
        <end position="431"/>
    </location>
</feature>
<dbReference type="InterPro" id="IPR015943">
    <property type="entry name" value="WD40/YVTN_repeat-like_dom_sf"/>
</dbReference>
<dbReference type="InterPro" id="IPR036322">
    <property type="entry name" value="WD40_repeat_dom_sf"/>
</dbReference>
<dbReference type="Gene3D" id="2.130.10.10">
    <property type="entry name" value="YVTN repeat-like/Quinoprotein amine dehydrogenase"/>
    <property type="match status" value="1"/>
</dbReference>
<feature type="compositionally biased region" description="Polar residues" evidence="5">
    <location>
        <begin position="441"/>
        <end position="466"/>
    </location>
</feature>
<dbReference type="PROSITE" id="PS00678">
    <property type="entry name" value="WD_REPEATS_1"/>
    <property type="match status" value="1"/>
</dbReference>
<feature type="repeat" description="WD" evidence="4">
    <location>
        <begin position="156"/>
        <end position="197"/>
    </location>
</feature>
<sequence>MAGSEKENSHSSVKESVSTRIEFMPWKWLRRRETGHSNVHRGGFSESEMLNTALYSNFKALHTWDPSKTVQDTHHGGIFNFDFSTDGSLMAAACEGHSILMFDPFNGKLVSSKSKAHNDCVNCVRFLDSRIFASCSDDQTVALWDARYMKNKLHHLKGHSNWVKNIEYIPEKGVLLTSGFDGNIFTWDINSYSESEIQGKKVFHTNRLMRSKLTPDNKKLIISTQNGCIIIIHNLDLSTLADDLSGFKMSRIHHFSKRSSKRNKVEVISDWPTGNHAKVVASLQVHPYGWCVLSRNMSNQDVSEWTCVHDIQEYDGENKDDEETKYSGASDASMSTPVSGASALRCSSHLSDVQTASTSSLEHVEPLLTNASGSCQHFGQDHHDSLSMNNDFRNHSIQNGHAHVQQNGHIIDLFSFSDTSSDSDSSDSSDSGPGIHIVYHSNRTNGPMAASSGSQDGTQGQAPSQGNSSSNSDNSNSNNSQNREFIRISSTLNLDAPLDRNDVLTLIIQSGERRRVVNLNYRDSIHVEERPVANGISSTKYNSKDRLLYYTEEPNVGKGFIKELCFSSDGRIICSPFGFGVRLLSFDPHCRELCDCVPTSPVQLYEVGSCMSHANVVVTSKFSPNYCMLVSGCFNGRVVFHQPVL</sequence>
<accession>A0ABQ9FIM8</accession>
<dbReference type="Proteomes" id="UP001217089">
    <property type="component" value="Unassembled WGS sequence"/>
</dbReference>
<proteinExistence type="inferred from homology"/>
<comment type="caution">
    <text evidence="6">The sequence shown here is derived from an EMBL/GenBank/DDBJ whole genome shotgun (WGS) entry which is preliminary data.</text>
</comment>
<evidence type="ECO:0000256" key="3">
    <source>
        <dbReference type="ARBA" id="ARBA00022737"/>
    </source>
</evidence>
<dbReference type="InterPro" id="IPR001680">
    <property type="entry name" value="WD40_rpt"/>
</dbReference>
<dbReference type="PANTHER" id="PTHR14588:SF2">
    <property type="entry name" value="DDB1- AND CUL4-ASSOCIATED FACTOR 10"/>
    <property type="match status" value="1"/>
</dbReference>
<feature type="region of interest" description="Disordered" evidence="5">
    <location>
        <begin position="372"/>
        <end position="394"/>
    </location>
</feature>
<dbReference type="PROSITE" id="PS50294">
    <property type="entry name" value="WD_REPEATS_REGION"/>
    <property type="match status" value="1"/>
</dbReference>
<evidence type="ECO:0000313" key="7">
    <source>
        <dbReference type="Proteomes" id="UP001217089"/>
    </source>
</evidence>
<dbReference type="Pfam" id="PF00400">
    <property type="entry name" value="WD40"/>
    <property type="match status" value="2"/>
</dbReference>
<feature type="region of interest" description="Disordered" evidence="5">
    <location>
        <begin position="418"/>
        <end position="481"/>
    </location>
</feature>
<name>A0ABQ9FIM8_TEGGR</name>
<dbReference type="EMBL" id="JARBDR010000246">
    <property type="protein sequence ID" value="KAJ8317139.1"/>
    <property type="molecule type" value="Genomic_DNA"/>
</dbReference>
<feature type="region of interest" description="Disordered" evidence="5">
    <location>
        <begin position="316"/>
        <end position="338"/>
    </location>
</feature>
<keyword evidence="3" id="KW-0677">Repeat</keyword>
<protein>
    <submittedName>
        <fullName evidence="6">Uncharacterized protein</fullName>
    </submittedName>
</protein>
<dbReference type="InterPro" id="IPR039085">
    <property type="entry name" value="DCA10"/>
</dbReference>
<evidence type="ECO:0000256" key="1">
    <source>
        <dbReference type="ARBA" id="ARBA00005903"/>
    </source>
</evidence>
<reference evidence="6 7" key="1">
    <citation type="submission" date="2022-12" db="EMBL/GenBank/DDBJ databases">
        <title>Chromosome-level genome of Tegillarca granosa.</title>
        <authorList>
            <person name="Kim J."/>
        </authorList>
    </citation>
    <scope>NUCLEOTIDE SEQUENCE [LARGE SCALE GENOMIC DNA]</scope>
    <source>
        <strain evidence="6">Teg-2019</strain>
        <tissue evidence="6">Adductor muscle</tissue>
    </source>
</reference>
<feature type="repeat" description="WD" evidence="4">
    <location>
        <begin position="114"/>
        <end position="145"/>
    </location>
</feature>
<dbReference type="PROSITE" id="PS50082">
    <property type="entry name" value="WD_REPEATS_2"/>
    <property type="match status" value="2"/>
</dbReference>
<gene>
    <name evidence="6" type="ORF">KUTeg_005043</name>
</gene>
<keyword evidence="2 4" id="KW-0853">WD repeat</keyword>
<dbReference type="PANTHER" id="PTHR14588">
    <property type="entry name" value="DDB1- AND CUL4-ASSOCIATED FACTOR 10"/>
    <property type="match status" value="1"/>
</dbReference>
<dbReference type="SUPFAM" id="SSF50978">
    <property type="entry name" value="WD40 repeat-like"/>
    <property type="match status" value="1"/>
</dbReference>
<feature type="compositionally biased region" description="Low complexity" evidence="5">
    <location>
        <begin position="467"/>
        <end position="481"/>
    </location>
</feature>
<keyword evidence="7" id="KW-1185">Reference proteome</keyword>
<dbReference type="InterPro" id="IPR019775">
    <property type="entry name" value="WD40_repeat_CS"/>
</dbReference>
<evidence type="ECO:0000313" key="6">
    <source>
        <dbReference type="EMBL" id="KAJ8317139.1"/>
    </source>
</evidence>
<comment type="similarity">
    <text evidence="1">Belongs to the WD repeat DCAF10 family.</text>
</comment>